<evidence type="ECO:0000313" key="2">
    <source>
        <dbReference type="EMBL" id="KAL3387954.1"/>
    </source>
</evidence>
<protein>
    <submittedName>
        <fullName evidence="2">Uncharacterized protein</fullName>
    </submittedName>
</protein>
<keyword evidence="3" id="KW-1185">Reference proteome</keyword>
<accession>A0ABD2W5F4</accession>
<feature type="compositionally biased region" description="Basic and acidic residues" evidence="1">
    <location>
        <begin position="98"/>
        <end position="110"/>
    </location>
</feature>
<name>A0ABD2W5F4_9HYME</name>
<evidence type="ECO:0000313" key="3">
    <source>
        <dbReference type="Proteomes" id="UP001627154"/>
    </source>
</evidence>
<gene>
    <name evidence="2" type="ORF">TKK_017032</name>
</gene>
<comment type="caution">
    <text evidence="2">The sequence shown here is derived from an EMBL/GenBank/DDBJ whole genome shotgun (WGS) entry which is preliminary data.</text>
</comment>
<evidence type="ECO:0000256" key="1">
    <source>
        <dbReference type="SAM" id="MobiDB-lite"/>
    </source>
</evidence>
<proteinExistence type="predicted"/>
<dbReference type="AlphaFoldDB" id="A0ABD2W5F4"/>
<feature type="region of interest" description="Disordered" evidence="1">
    <location>
        <begin position="89"/>
        <end position="110"/>
    </location>
</feature>
<organism evidence="2 3">
    <name type="scientific">Trichogramma kaykai</name>
    <dbReference type="NCBI Taxonomy" id="54128"/>
    <lineage>
        <taxon>Eukaryota</taxon>
        <taxon>Metazoa</taxon>
        <taxon>Ecdysozoa</taxon>
        <taxon>Arthropoda</taxon>
        <taxon>Hexapoda</taxon>
        <taxon>Insecta</taxon>
        <taxon>Pterygota</taxon>
        <taxon>Neoptera</taxon>
        <taxon>Endopterygota</taxon>
        <taxon>Hymenoptera</taxon>
        <taxon>Apocrita</taxon>
        <taxon>Proctotrupomorpha</taxon>
        <taxon>Chalcidoidea</taxon>
        <taxon>Trichogrammatidae</taxon>
        <taxon>Trichogramma</taxon>
    </lineage>
</organism>
<dbReference type="Proteomes" id="UP001627154">
    <property type="component" value="Unassembled WGS sequence"/>
</dbReference>
<sequence length="110" mass="12147">MQLPIEIAVHLDSVVTVRTKIIISGVRTRSTITFIIMIEALSSLIVMFDSPCPTPTRAITMPGRLCRYTTRQTSDDSSPARVRLARWDGKNTVLPQSRGHDSPPRGDVDG</sequence>
<reference evidence="2 3" key="1">
    <citation type="journal article" date="2024" name="bioRxiv">
        <title>A reference genome for Trichogramma kaykai: A tiny desert-dwelling parasitoid wasp with competing sex-ratio distorters.</title>
        <authorList>
            <person name="Culotta J."/>
            <person name="Lindsey A.R."/>
        </authorList>
    </citation>
    <scope>NUCLEOTIDE SEQUENCE [LARGE SCALE GENOMIC DNA]</scope>
    <source>
        <strain evidence="2 3">KSX58</strain>
    </source>
</reference>
<dbReference type="EMBL" id="JBJJXI010000136">
    <property type="protein sequence ID" value="KAL3387954.1"/>
    <property type="molecule type" value="Genomic_DNA"/>
</dbReference>